<dbReference type="PROSITE" id="PS00305">
    <property type="entry name" value="11S_SEED_STORAGE"/>
    <property type="match status" value="1"/>
</dbReference>
<dbReference type="InterPro" id="IPR022379">
    <property type="entry name" value="11S_seedstore_CS"/>
</dbReference>
<evidence type="ECO:0000256" key="1">
    <source>
        <dbReference type="ARBA" id="ARBA00022761"/>
    </source>
</evidence>
<reference evidence="5" key="1">
    <citation type="journal article" date="2010" name="Nat. Biotechnol.">
        <title>Draft genome sequence of the oilseed species Ricinus communis.</title>
        <authorList>
            <person name="Chan A.P."/>
            <person name="Crabtree J."/>
            <person name="Zhao Q."/>
            <person name="Lorenzi H."/>
            <person name="Orvis J."/>
            <person name="Puiu D."/>
            <person name="Melake-Berhan A."/>
            <person name="Jones K.M."/>
            <person name="Redman J."/>
            <person name="Chen G."/>
            <person name="Cahoon E.B."/>
            <person name="Gedil M."/>
            <person name="Stanke M."/>
            <person name="Haas B.J."/>
            <person name="Wortman J.R."/>
            <person name="Fraser-Liggett C.M."/>
            <person name="Ravel J."/>
            <person name="Rabinowicz P.D."/>
        </authorList>
    </citation>
    <scope>NUCLEOTIDE SEQUENCE [LARGE SCALE GENOMIC DNA]</scope>
    <source>
        <strain evidence="5">cv. Hale</strain>
    </source>
</reference>
<evidence type="ECO:0000313" key="4">
    <source>
        <dbReference type="EMBL" id="EEF32197.1"/>
    </source>
</evidence>
<dbReference type="SUPFAM" id="SSF51182">
    <property type="entry name" value="RmlC-like cupins"/>
    <property type="match status" value="1"/>
</dbReference>
<dbReference type="PRINTS" id="PR00439">
    <property type="entry name" value="11SGLOBULIN"/>
</dbReference>
<dbReference type="STRING" id="3988.B9SW14"/>
<dbReference type="InterPro" id="IPR011051">
    <property type="entry name" value="RmlC_Cupin_sf"/>
</dbReference>
<organism evidence="4 5">
    <name type="scientific">Ricinus communis</name>
    <name type="common">Castor bean</name>
    <dbReference type="NCBI Taxonomy" id="3988"/>
    <lineage>
        <taxon>Eukaryota</taxon>
        <taxon>Viridiplantae</taxon>
        <taxon>Streptophyta</taxon>
        <taxon>Embryophyta</taxon>
        <taxon>Tracheophyta</taxon>
        <taxon>Spermatophyta</taxon>
        <taxon>Magnoliopsida</taxon>
        <taxon>eudicotyledons</taxon>
        <taxon>Gunneridae</taxon>
        <taxon>Pentapetalae</taxon>
        <taxon>rosids</taxon>
        <taxon>fabids</taxon>
        <taxon>Malpighiales</taxon>
        <taxon>Euphorbiaceae</taxon>
        <taxon>Acalyphoideae</taxon>
        <taxon>Acalypheae</taxon>
        <taxon>Ricinus</taxon>
    </lineage>
</organism>
<dbReference type="InterPro" id="IPR014710">
    <property type="entry name" value="RmlC-like_jellyroll"/>
</dbReference>
<evidence type="ECO:0000313" key="5">
    <source>
        <dbReference type="Proteomes" id="UP000008311"/>
    </source>
</evidence>
<dbReference type="InterPro" id="IPR006044">
    <property type="entry name" value="11S_seedstore_pln"/>
</dbReference>
<evidence type="ECO:0000256" key="3">
    <source>
        <dbReference type="RuleBase" id="RU003681"/>
    </source>
</evidence>
<sequence length="117" mass="13285">MSFHAWMISEVFDLDAELARKMRGEGDDRGIIKEDKKKNQIKEKKHLRGKVEAGINGLEETFCTAKLEHNINDPSQADIYNPIAGCLTTINSHNLPILAYIRFSVQKGVLFSVRIRT</sequence>
<protein>
    <submittedName>
        <fullName evidence="4">Uncharacterized protein</fullName>
    </submittedName>
</protein>
<accession>B9SW14</accession>
<dbReference type="Proteomes" id="UP000008311">
    <property type="component" value="Unassembled WGS sequence"/>
</dbReference>
<dbReference type="GO" id="GO:0045735">
    <property type="term" value="F:nutrient reservoir activity"/>
    <property type="evidence" value="ECO:0007669"/>
    <property type="project" value="UniProtKB-KW"/>
</dbReference>
<gene>
    <name evidence="4" type="ORF">RCOM_0663200</name>
</gene>
<dbReference type="Gene3D" id="2.60.120.10">
    <property type="entry name" value="Jelly Rolls"/>
    <property type="match status" value="2"/>
</dbReference>
<dbReference type="InParanoid" id="B9SW14"/>
<keyword evidence="1 3" id="KW-0758">Storage protein</keyword>
<keyword evidence="3" id="KW-1015">Disulfide bond</keyword>
<comment type="function">
    <text evidence="3">Seed storage protein.</text>
</comment>
<proteinExistence type="inferred from homology"/>
<comment type="subunit">
    <text evidence="3">Hexamer; each subunit is composed of an acidic and a basic chain derived from a single precursor and linked by a disulfide bond.</text>
</comment>
<comment type="similarity">
    <text evidence="3">Belongs to the 11S seed storage protein (globulins) family.</text>
</comment>
<dbReference type="AlphaFoldDB" id="B9SW14"/>
<keyword evidence="5" id="KW-1185">Reference proteome</keyword>
<keyword evidence="2 3" id="KW-0708">Seed storage protein</keyword>
<evidence type="ECO:0000256" key="2">
    <source>
        <dbReference type="ARBA" id="ARBA00023129"/>
    </source>
</evidence>
<dbReference type="EMBL" id="EQ974181">
    <property type="protein sequence ID" value="EEF32197.1"/>
    <property type="molecule type" value="Genomic_DNA"/>
</dbReference>
<name>B9SW14_RICCO</name>